<evidence type="ECO:0000256" key="2">
    <source>
        <dbReference type="ARBA" id="ARBA00022980"/>
    </source>
</evidence>
<evidence type="ECO:0000313" key="8">
    <source>
        <dbReference type="Proteomes" id="UP000271974"/>
    </source>
</evidence>
<dbReference type="STRING" id="188477.A0A433SMV4"/>
<dbReference type="GO" id="GO:0005840">
    <property type="term" value="C:ribosome"/>
    <property type="evidence" value="ECO:0007669"/>
    <property type="project" value="UniProtKB-KW"/>
</dbReference>
<evidence type="ECO:0000256" key="1">
    <source>
        <dbReference type="ARBA" id="ARBA00010605"/>
    </source>
</evidence>
<accession>A0A433SMV4</accession>
<dbReference type="GO" id="GO:1990904">
    <property type="term" value="C:ribonucleoprotein complex"/>
    <property type="evidence" value="ECO:0007669"/>
    <property type="project" value="UniProtKB-KW"/>
</dbReference>
<comment type="similarity">
    <text evidence="1">Belongs to the bacterial ribosomal protein bL9 family.</text>
</comment>
<evidence type="ECO:0000256" key="5">
    <source>
        <dbReference type="ARBA" id="ARBA00035381"/>
    </source>
</evidence>
<dbReference type="GO" id="GO:0003735">
    <property type="term" value="F:structural constituent of ribosome"/>
    <property type="evidence" value="ECO:0007669"/>
    <property type="project" value="InterPro"/>
</dbReference>
<feature type="non-terminal residue" evidence="7">
    <location>
        <position position="148"/>
    </location>
</feature>
<dbReference type="SUPFAM" id="SSF55658">
    <property type="entry name" value="L9 N-domain-like"/>
    <property type="match status" value="1"/>
</dbReference>
<evidence type="ECO:0000259" key="6">
    <source>
        <dbReference type="Pfam" id="PF01281"/>
    </source>
</evidence>
<keyword evidence="2" id="KW-0689">Ribosomal protein</keyword>
<protein>
    <recommendedName>
        <fullName evidence="4">Large ribosomal subunit protein bL9m</fullName>
    </recommendedName>
    <alternativeName>
        <fullName evidence="5">39S ribosomal protein L9, mitochondrial</fullName>
    </alternativeName>
</protein>
<keyword evidence="3" id="KW-0687">Ribonucleoprotein</keyword>
<proteinExistence type="inferred from homology"/>
<dbReference type="Gene3D" id="3.40.5.10">
    <property type="entry name" value="Ribosomal protein L9, N-terminal domain"/>
    <property type="match status" value="1"/>
</dbReference>
<evidence type="ECO:0000256" key="3">
    <source>
        <dbReference type="ARBA" id="ARBA00023274"/>
    </source>
</evidence>
<dbReference type="Proteomes" id="UP000271974">
    <property type="component" value="Unassembled WGS sequence"/>
</dbReference>
<keyword evidence="8" id="KW-1185">Reference proteome</keyword>
<evidence type="ECO:0000313" key="7">
    <source>
        <dbReference type="EMBL" id="RUS70535.1"/>
    </source>
</evidence>
<dbReference type="GO" id="GO:0006412">
    <property type="term" value="P:translation"/>
    <property type="evidence" value="ECO:0007669"/>
    <property type="project" value="InterPro"/>
</dbReference>
<dbReference type="InterPro" id="IPR009027">
    <property type="entry name" value="Ribosomal_bL9/RNase_H1_N"/>
</dbReference>
<feature type="domain" description="Ribosomal protein L9" evidence="6">
    <location>
        <begin position="80"/>
        <end position="126"/>
    </location>
</feature>
<dbReference type="InterPro" id="IPR036935">
    <property type="entry name" value="Ribosomal_bL9_N_sf"/>
</dbReference>
<dbReference type="OrthoDB" id="5555409at2759"/>
<name>A0A433SMV4_ELYCH</name>
<dbReference type="InterPro" id="IPR000244">
    <property type="entry name" value="Ribosomal_bL9"/>
</dbReference>
<organism evidence="7 8">
    <name type="scientific">Elysia chlorotica</name>
    <name type="common">Eastern emerald elysia</name>
    <name type="synonym">Sea slug</name>
    <dbReference type="NCBI Taxonomy" id="188477"/>
    <lineage>
        <taxon>Eukaryota</taxon>
        <taxon>Metazoa</taxon>
        <taxon>Spiralia</taxon>
        <taxon>Lophotrochozoa</taxon>
        <taxon>Mollusca</taxon>
        <taxon>Gastropoda</taxon>
        <taxon>Heterobranchia</taxon>
        <taxon>Euthyneura</taxon>
        <taxon>Panpulmonata</taxon>
        <taxon>Sacoglossa</taxon>
        <taxon>Placobranchoidea</taxon>
        <taxon>Plakobranchidae</taxon>
        <taxon>Elysia</taxon>
    </lineage>
</organism>
<dbReference type="PANTHER" id="PTHR21368">
    <property type="entry name" value="50S RIBOSOMAL PROTEIN L9"/>
    <property type="match status" value="1"/>
</dbReference>
<dbReference type="InterPro" id="IPR020070">
    <property type="entry name" value="Ribosomal_bL9_N"/>
</dbReference>
<dbReference type="Pfam" id="PF01281">
    <property type="entry name" value="Ribosomal_L9_N"/>
    <property type="match status" value="1"/>
</dbReference>
<dbReference type="AlphaFoldDB" id="A0A433SMV4"/>
<gene>
    <name evidence="7" type="ORF">EGW08_021701</name>
</gene>
<reference evidence="7 8" key="1">
    <citation type="submission" date="2019-01" db="EMBL/GenBank/DDBJ databases">
        <title>A draft genome assembly of the solar-powered sea slug Elysia chlorotica.</title>
        <authorList>
            <person name="Cai H."/>
            <person name="Li Q."/>
            <person name="Fang X."/>
            <person name="Li J."/>
            <person name="Curtis N.E."/>
            <person name="Altenburger A."/>
            <person name="Shibata T."/>
            <person name="Feng M."/>
            <person name="Maeda T."/>
            <person name="Schwartz J.A."/>
            <person name="Shigenobu S."/>
            <person name="Lundholm N."/>
            <person name="Nishiyama T."/>
            <person name="Yang H."/>
            <person name="Hasebe M."/>
            <person name="Li S."/>
            <person name="Pierce S.K."/>
            <person name="Wang J."/>
        </authorList>
    </citation>
    <scope>NUCLEOTIDE SEQUENCE [LARGE SCALE GENOMIC DNA]</scope>
    <source>
        <strain evidence="7">EC2010</strain>
        <tissue evidence="7">Whole organism of an adult</tissue>
    </source>
</reference>
<comment type="caution">
    <text evidence="7">The sequence shown here is derived from an EMBL/GenBank/DDBJ whole genome shotgun (WGS) entry which is preliminary data.</text>
</comment>
<dbReference type="EMBL" id="RQTK01001386">
    <property type="protein sequence ID" value="RUS70535.1"/>
    <property type="molecule type" value="Genomic_DNA"/>
</dbReference>
<sequence length="148" mass="16849">MAASTKYICTACFRGILMSPRAMLPRQAAWLQQKRHRTIVMERVFPVPLGKHGGLPGPDEVNELHKILRPVERLVYPQEMECILTDFVEGVGIRGDLVKVKRSVFHEELYPASLAVYASPENIAEFEEERKAKGIERLESRLGVFARM</sequence>
<evidence type="ECO:0000256" key="4">
    <source>
        <dbReference type="ARBA" id="ARBA00035194"/>
    </source>
</evidence>